<dbReference type="AlphaFoldDB" id="A0A1M3KXT7"/>
<dbReference type="Proteomes" id="UP000184233">
    <property type="component" value="Unassembled WGS sequence"/>
</dbReference>
<dbReference type="InterPro" id="IPR006311">
    <property type="entry name" value="TAT_signal"/>
</dbReference>
<name>A0A1M3KXT7_9BACT</name>
<dbReference type="InterPro" id="IPR010869">
    <property type="entry name" value="DUF1501"/>
</dbReference>
<dbReference type="EMBL" id="MKVH01000024">
    <property type="protein sequence ID" value="OJX57261.1"/>
    <property type="molecule type" value="Genomic_DNA"/>
</dbReference>
<evidence type="ECO:0000313" key="2">
    <source>
        <dbReference type="Proteomes" id="UP000184233"/>
    </source>
</evidence>
<protein>
    <recommendedName>
        <fullName evidence="3">Secretion system C-terminal sorting domain-containing protein</fullName>
    </recommendedName>
</protein>
<dbReference type="PROSITE" id="PS51318">
    <property type="entry name" value="TAT"/>
    <property type="match status" value="1"/>
</dbReference>
<gene>
    <name evidence="1" type="ORF">BGO89_12290</name>
</gene>
<proteinExistence type="predicted"/>
<reference evidence="1 2" key="1">
    <citation type="submission" date="2016-09" db="EMBL/GenBank/DDBJ databases">
        <title>Genome-resolved meta-omics ties microbial dynamics to process performance in biotechnology for thiocyanate degradation.</title>
        <authorList>
            <person name="Kantor R.S."/>
            <person name="Huddy R.J."/>
            <person name="Iyer R."/>
            <person name="Thomas B.C."/>
            <person name="Brown C.T."/>
            <person name="Anantharaman K."/>
            <person name="Tringe S."/>
            <person name="Hettich R.L."/>
            <person name="Harrison S.T."/>
            <person name="Banfield J.F."/>
        </authorList>
    </citation>
    <scope>NUCLEOTIDE SEQUENCE [LARGE SCALE GENOMIC DNA]</scope>
    <source>
        <strain evidence="1">59-99</strain>
    </source>
</reference>
<sequence length="521" mass="57315">MMKRRNFIKTTTAAAVGTQVLGGVPLRAFSPVELIPALQAENDNILIVIQMFGGNDGLNTIIPADDPEYYKIRPTIGVKKDKAVNVLSRVYMHPALDPAGTYNIRRLLEDGRLAIVQGIGYENPNLSHFRSTDIWLSGFNTSDPNARLVDGWVGRYYARTLPGFPENLPEHPVAVQIGGTLSMLFQSPKGDVGIALTDPQKFFELGQGLSPDMNPLPEDTFYGKEFNFVRLVAEQSDRYSTVVKEAFDRGTNRVDYADNGFVRQLQLVARLISGGLKSKVYMVYMGGFDTHVQQQNDDLTGLHPFLLESLSTGIGQFMQDALTQGFADRVVGFTASEFGRRPYENGSRGTDHGTSSVQFVFGNKVNAAVFGTSPDLTNFDSNGDLRYQYDFRRVYTDVIERWFGGTSEDTEAVFGERVLPLGVIKEAVSVGDAYQGRMPIDVSVFPNPSASSVTLEWQQPVPASVVVDLYGIEGRFVERLYEGSVPAGSVRLPVTPAKSGSYLCNVIVNGVRNTVNVTVLR</sequence>
<dbReference type="STRING" id="1895771.BGO89_12290"/>
<evidence type="ECO:0000313" key="1">
    <source>
        <dbReference type="EMBL" id="OJX57261.1"/>
    </source>
</evidence>
<accession>A0A1M3KXT7</accession>
<organism evidence="1 2">
    <name type="scientific">Candidatus Kapaibacterium thiocyanatum</name>
    <dbReference type="NCBI Taxonomy" id="1895771"/>
    <lineage>
        <taxon>Bacteria</taxon>
        <taxon>Pseudomonadati</taxon>
        <taxon>Candidatus Kapaibacteriota</taxon>
        <taxon>Candidatus Kapaibacteriia</taxon>
        <taxon>Candidatus Kapaibacteriales</taxon>
        <taxon>Candidatus Kapaibacteriaceae</taxon>
        <taxon>Candidatus Kapaibacterium</taxon>
    </lineage>
</organism>
<evidence type="ECO:0008006" key="3">
    <source>
        <dbReference type="Google" id="ProtNLM"/>
    </source>
</evidence>
<dbReference type="Pfam" id="PF07394">
    <property type="entry name" value="DUF1501"/>
    <property type="match status" value="1"/>
</dbReference>
<comment type="caution">
    <text evidence="1">The sequence shown here is derived from an EMBL/GenBank/DDBJ whole genome shotgun (WGS) entry which is preliminary data.</text>
</comment>